<name>A0A660CBP4_9PSEU</name>
<keyword evidence="2" id="KW-1185">Reference proteome</keyword>
<protein>
    <submittedName>
        <fullName evidence="1">Uncharacterized protein</fullName>
    </submittedName>
</protein>
<proteinExistence type="predicted"/>
<gene>
    <name evidence="1" type="ORF">JD82_02753</name>
</gene>
<reference evidence="1 2" key="1">
    <citation type="submission" date="2019-07" db="EMBL/GenBank/DDBJ databases">
        <title>R&amp;d 2014.</title>
        <authorList>
            <person name="Klenk H.-P."/>
        </authorList>
    </citation>
    <scope>NUCLEOTIDE SEQUENCE [LARGE SCALE GENOMIC DNA]</scope>
    <source>
        <strain evidence="1 2">DSM 43194</strain>
    </source>
</reference>
<accession>A0A660CBP4</accession>
<evidence type="ECO:0000313" key="2">
    <source>
        <dbReference type="Proteomes" id="UP000317303"/>
    </source>
</evidence>
<dbReference type="EMBL" id="VLJV01000001">
    <property type="protein sequence ID" value="TWH20902.1"/>
    <property type="molecule type" value="Genomic_DNA"/>
</dbReference>
<comment type="caution">
    <text evidence="1">The sequence shown here is derived from an EMBL/GenBank/DDBJ whole genome shotgun (WGS) entry which is preliminary data.</text>
</comment>
<dbReference type="AlphaFoldDB" id="A0A660CBP4"/>
<dbReference type="Proteomes" id="UP000317303">
    <property type="component" value="Unassembled WGS sequence"/>
</dbReference>
<evidence type="ECO:0000313" key="1">
    <source>
        <dbReference type="EMBL" id="TWH20902.1"/>
    </source>
</evidence>
<sequence>MLASCVAVLASCARVLALRVAVLALRVAVLAAGGVVLAFKVAKVKGAAADPDYALERAALEIIGAKDAH</sequence>
<organism evidence="1 2">
    <name type="scientific">Prauserella rugosa</name>
    <dbReference type="NCBI Taxonomy" id="43354"/>
    <lineage>
        <taxon>Bacteria</taxon>
        <taxon>Bacillati</taxon>
        <taxon>Actinomycetota</taxon>
        <taxon>Actinomycetes</taxon>
        <taxon>Pseudonocardiales</taxon>
        <taxon>Pseudonocardiaceae</taxon>
        <taxon>Prauserella</taxon>
    </lineage>
</organism>